<dbReference type="EMBL" id="CM046106">
    <property type="protein sequence ID" value="KAI8435892.1"/>
    <property type="molecule type" value="Genomic_DNA"/>
</dbReference>
<name>A0ACC0KHB4_CHOFU</name>
<keyword evidence="2" id="KW-1185">Reference proteome</keyword>
<proteinExistence type="predicted"/>
<reference evidence="1 2" key="1">
    <citation type="journal article" date="2022" name="Genome Biol. Evol.">
        <title>The Spruce Budworm Genome: Reconstructing the Evolutionary History of Antifreeze Proteins.</title>
        <authorList>
            <person name="Beliveau C."/>
            <person name="Gagne P."/>
            <person name="Picq S."/>
            <person name="Vernygora O."/>
            <person name="Keeling C.I."/>
            <person name="Pinkney K."/>
            <person name="Doucet D."/>
            <person name="Wen F."/>
            <person name="Johnston J.S."/>
            <person name="Maaroufi H."/>
            <person name="Boyle B."/>
            <person name="Laroche J."/>
            <person name="Dewar K."/>
            <person name="Juretic N."/>
            <person name="Blackburn G."/>
            <person name="Nisole A."/>
            <person name="Brunet B."/>
            <person name="Brandao M."/>
            <person name="Lumley L."/>
            <person name="Duan J."/>
            <person name="Quan G."/>
            <person name="Lucarotti C.J."/>
            <person name="Roe A.D."/>
            <person name="Sperling F.A.H."/>
            <person name="Levesque R.C."/>
            <person name="Cusson M."/>
        </authorList>
    </citation>
    <scope>NUCLEOTIDE SEQUENCE [LARGE SCALE GENOMIC DNA]</scope>
    <source>
        <strain evidence="1">Glfc:IPQL:Cfum</strain>
    </source>
</reference>
<organism evidence="1 2">
    <name type="scientific">Choristoneura fumiferana</name>
    <name type="common">Spruce budworm moth</name>
    <name type="synonym">Archips fumiferana</name>
    <dbReference type="NCBI Taxonomy" id="7141"/>
    <lineage>
        <taxon>Eukaryota</taxon>
        <taxon>Metazoa</taxon>
        <taxon>Ecdysozoa</taxon>
        <taxon>Arthropoda</taxon>
        <taxon>Hexapoda</taxon>
        <taxon>Insecta</taxon>
        <taxon>Pterygota</taxon>
        <taxon>Neoptera</taxon>
        <taxon>Endopterygota</taxon>
        <taxon>Lepidoptera</taxon>
        <taxon>Glossata</taxon>
        <taxon>Ditrysia</taxon>
        <taxon>Tortricoidea</taxon>
        <taxon>Tortricidae</taxon>
        <taxon>Tortricinae</taxon>
        <taxon>Choristoneura</taxon>
    </lineage>
</organism>
<protein>
    <submittedName>
        <fullName evidence="1">Uncharacterized protein</fullName>
    </submittedName>
</protein>
<gene>
    <name evidence="1" type="ORF">MSG28_004087</name>
</gene>
<accession>A0ACC0KHB4</accession>
<comment type="caution">
    <text evidence="1">The sequence shown here is derived from an EMBL/GenBank/DDBJ whole genome shotgun (WGS) entry which is preliminary data.</text>
</comment>
<evidence type="ECO:0000313" key="2">
    <source>
        <dbReference type="Proteomes" id="UP001064048"/>
    </source>
</evidence>
<dbReference type="Proteomes" id="UP001064048">
    <property type="component" value="Chromosome 6"/>
</dbReference>
<sequence>MLKKYDERKVRKGKKRKPKIEDIDPDKEGVLEYHKMLVFSENLPSKDTQFNYKKDLEKKRKKKVAEDVPDTKPPAPVEEPKPEPVPAVEEPVQETTPEDGEKDMTESYAQDKFRDGVRRIDIVLVAVDDGEFLVTEERNRYLTNVLKAGLEIETSPGVFLFYNWVGKINAYKVHPLNLIPPAFYVFWRRKENFWIWLWELNTDRTKETYKPEYDFDCQVKPRSKLTGLLQNYVHGAEKEVRTFLIVVLWIVLMYTRYMNDTKYGMVVMWDSFNAYKKKNFVPKQCYYPSWFEDFYYLEYGDRPRIYMPPKDIRATHDSYVYRFEANILYLVFLYSITNMTGPTFSKLHLEKLLRLFTQALILFVDVSDDESSDEESCVMKDEGVFSVDRTRVPRGCSAIDVVAAIRAKFLTGRREADFVVVCDVRKESPQRLQELNDAQVSLIHVCGTQKNAADEKLRQCMRRFGELHSAPASLLLISGDINFAADLSDFRHRKNMEVILVHKQNTSSALITCASSHYSYNDLTAHLPRNPKTLSQTEDEEAPICEIEVVNLPVDQTPDRVSRRLRRLADNCGGKVLRVMASTAMLRFPTPDHAARALKRMDGEDVFGLKISTRYSRGLPPSFHAYSSDEGYSTGSLPSASEPSLPFLPPPVIQTAAEGAQPRPPSVAPEWALALQQLPAPTPPPLDFCPPPAPRPRRIRGMHGSANLDRSGCSSSNSGDDSRHRDNSQSRAVSPWNSSASFSDQNSECDDTTAELTVTNLPPFDPAVIQNMLTKLFSQYVPVIKVLVWVYNDGPIATVVLRSEWDARLAIARVHKRRLDNQWTGRRLELALGRPSPAPNQEVLRARLRAILLDQTNHALPLLRLRDAYASRHCCALTTSDIARLKDTVIIHEGYGRLVQLTDLTPVTELDMEEAPWKCHIHGGLSTGHEDGSRILQPVFMEISVLAKNTLALLDSHGGKLPLLSFVECYEAQFSAFAYDARRGVPLELLLHAAAGVELRDSPSRHLVRPDAPAPPSESSRSSERERPRTAPALEPMLALFERELIDLLRAAPRCCIPFSKLIPAFHHHFGRQCRVADYGFTKLPELLSALSSTIVVLGSGSYRIITISAAAQGRRWTVDLLKLLKAVPGRAVRPTDIPTLYQETFGKAFSPADYGVCTLGELMQRVTPGTVVVSPDGTVALPRRTPTPEEKGRSVQFAVQAVELLCYTPNLRMEFSRFVPAYHAHFGSQLRVAHYGCVKLVDLLEVIPDAVTVYTEASGERGVRLAYRTARAVMAQRLKALGPVTIETLPSAYAAQFGAIPQPDVLNTSTLEELVYATGGCIESGFVRAPGEAPQWVISCLAACAVLSADRSVARGSTEEYFSCAFRKIRNCDPDLRNLMAAGVVTCANRRLQLTPAWRLVWRVAQILADKAEPMLAMAVFVEYTNRFEPMFPCADLGFESVVEFLRHYREVFLEAGARWALGPGVAVPRCRDLPPREDYSLHDTPPGQKKTVTYSNAVELALSLEAAERSAQASGSGCAPGAGAAGEPCTASRLAAGARRPAAAAAAVAAAAARRQPRTRVALVGDAGALIDRICVVLKIILAMNVAKRAISNWSRFMEETLRGLRGVAVFLDDIAVTGRDRREHEANLRAVCARLRDSGLRVKLQKCSFMQDSINYEGIKTPPPVHGAIDALWQPVAGTRSKFFVYSAYVESRTIDAVRVIAAAKTHGADAVVCRLWLPNKRIITVKARVTPINEHWHLQYSASYVLCNLRNTGVRALETAGAVVAVLAEAVAHLAPTNLLPVLDTRPKPEIEDTLHVCVKPFYNGNSSEDWLVEWFELNRLLGVSHFYMYNESLRAPVACVLERYRREGLVTLLPWNLPFISRLEIRTGGQYAAFSDCLYRSMPSAGWLLIIDVDEVVIPQRERTLPALLSALRESSYVPPSAFLFRNAYFYLKWEDDAEAPAPLLTARKTRRWTVPHPNKNRTKYALRPTDVVELGNHFVWEFTPGAIEAAVPIDRALLHHYRALYLESVQSTVDRTAHRWTKELVPRVTAEKQQVAKSCPASEADRERPPALDFNEHLHFEVECFAKKSMNRKIILANP</sequence>
<evidence type="ECO:0000313" key="1">
    <source>
        <dbReference type="EMBL" id="KAI8435892.1"/>
    </source>
</evidence>